<evidence type="ECO:0000313" key="2">
    <source>
        <dbReference type="EMBL" id="CAE8656310.1"/>
    </source>
</evidence>
<reference evidence="1" key="1">
    <citation type="submission" date="2021-02" db="EMBL/GenBank/DDBJ databases">
        <authorList>
            <person name="Dougan E. K."/>
            <person name="Rhodes N."/>
            <person name="Thang M."/>
            <person name="Chan C."/>
        </authorList>
    </citation>
    <scope>NUCLEOTIDE SEQUENCE</scope>
</reference>
<gene>
    <name evidence="1" type="ORF">PGLA1383_LOCUS12940</name>
    <name evidence="2" type="ORF">PGLA2088_LOCUS12105</name>
</gene>
<organism evidence="1 3">
    <name type="scientific">Polarella glacialis</name>
    <name type="common">Dinoflagellate</name>
    <dbReference type="NCBI Taxonomy" id="89957"/>
    <lineage>
        <taxon>Eukaryota</taxon>
        <taxon>Sar</taxon>
        <taxon>Alveolata</taxon>
        <taxon>Dinophyceae</taxon>
        <taxon>Suessiales</taxon>
        <taxon>Suessiaceae</taxon>
        <taxon>Polarella</taxon>
    </lineage>
</organism>
<feature type="non-terminal residue" evidence="1">
    <location>
        <position position="106"/>
    </location>
</feature>
<dbReference type="Proteomes" id="UP000654075">
    <property type="component" value="Unassembled WGS sequence"/>
</dbReference>
<evidence type="ECO:0000313" key="1">
    <source>
        <dbReference type="EMBL" id="CAE8594388.1"/>
    </source>
</evidence>
<accession>A0A813E077</accession>
<sequence>AYLESSGLLAQTGSVVVMSNTGVLHNISLADLAEKLRRERGSAALGASGSRWCETCALAGIYKAHGDSRDFEVVPRSLEDEKAAVDVTILQAGQVQDTLCLIFDVE</sequence>
<proteinExistence type="predicted"/>
<dbReference type="EMBL" id="CAJNNV010007025">
    <property type="protein sequence ID" value="CAE8594388.1"/>
    <property type="molecule type" value="Genomic_DNA"/>
</dbReference>
<dbReference type="Proteomes" id="UP000626109">
    <property type="component" value="Unassembled WGS sequence"/>
</dbReference>
<dbReference type="EMBL" id="CAJNNW010014191">
    <property type="protein sequence ID" value="CAE8656310.1"/>
    <property type="molecule type" value="Genomic_DNA"/>
</dbReference>
<evidence type="ECO:0000313" key="3">
    <source>
        <dbReference type="Proteomes" id="UP000654075"/>
    </source>
</evidence>
<protein>
    <submittedName>
        <fullName evidence="1">Uncharacterized protein</fullName>
    </submittedName>
</protein>
<dbReference type="AlphaFoldDB" id="A0A813E077"/>
<comment type="caution">
    <text evidence="1">The sequence shown here is derived from an EMBL/GenBank/DDBJ whole genome shotgun (WGS) entry which is preliminary data.</text>
</comment>
<feature type="non-terminal residue" evidence="1">
    <location>
        <position position="1"/>
    </location>
</feature>
<name>A0A813E077_POLGL</name>
<keyword evidence="3" id="KW-1185">Reference proteome</keyword>